<evidence type="ECO:0000313" key="2">
    <source>
        <dbReference type="Proteomes" id="UP000676885"/>
    </source>
</evidence>
<name>A0A975M2R3_9MICC</name>
<dbReference type="KEGG" id="ajg:KKR91_10015"/>
<dbReference type="AlphaFoldDB" id="A0A975M2R3"/>
<organism evidence="1 2">
    <name type="scientific">Arthrobacter jiangjiafuii</name>
    <dbReference type="NCBI Taxonomy" id="2817475"/>
    <lineage>
        <taxon>Bacteria</taxon>
        <taxon>Bacillati</taxon>
        <taxon>Actinomycetota</taxon>
        <taxon>Actinomycetes</taxon>
        <taxon>Micrococcales</taxon>
        <taxon>Micrococcaceae</taxon>
        <taxon>Arthrobacter</taxon>
    </lineage>
</organism>
<protein>
    <submittedName>
        <fullName evidence="1">Uncharacterized protein</fullName>
    </submittedName>
</protein>
<dbReference type="Proteomes" id="UP000676885">
    <property type="component" value="Chromosome"/>
</dbReference>
<dbReference type="RefSeq" id="WP_210229185.1">
    <property type="nucleotide sequence ID" value="NZ_CP076022.1"/>
</dbReference>
<gene>
    <name evidence="1" type="ORF">KKR91_10015</name>
</gene>
<sequence length="104" mass="12175">MTTEWHEFLAKEIDYLKRVGSGEVQIYLYDREKSRIIEMLGTPDQNTQRTITYIPGTFTSLKSFYNLEVRQVSRYITRLDPHTVAFVYKDGLFPGKTSERVGMT</sequence>
<dbReference type="EMBL" id="CP076022">
    <property type="protein sequence ID" value="QWC08881.1"/>
    <property type="molecule type" value="Genomic_DNA"/>
</dbReference>
<reference evidence="1 2" key="1">
    <citation type="submission" date="2021-05" db="EMBL/GenBank/DDBJ databases">
        <title>Novel species in genus Arthrobacter.</title>
        <authorList>
            <person name="Zhang G."/>
        </authorList>
    </citation>
    <scope>NUCLEOTIDE SEQUENCE [LARGE SCALE GENOMIC DNA]</scope>
    <source>
        <strain evidence="2">zg-ZUI227</strain>
    </source>
</reference>
<accession>A0A975M2R3</accession>
<evidence type="ECO:0000313" key="1">
    <source>
        <dbReference type="EMBL" id="QWC08881.1"/>
    </source>
</evidence>
<keyword evidence="2" id="KW-1185">Reference proteome</keyword>
<proteinExistence type="predicted"/>